<dbReference type="InterPro" id="IPR020846">
    <property type="entry name" value="MFS_dom"/>
</dbReference>
<dbReference type="EMBL" id="WFIY01000004">
    <property type="protein sequence ID" value="MUM65216.1"/>
    <property type="molecule type" value="Genomic_DNA"/>
</dbReference>
<dbReference type="AlphaFoldDB" id="A0A6A9QJ60"/>
<keyword evidence="3 5" id="KW-1133">Transmembrane helix</keyword>
<dbReference type="RefSeq" id="WP_155863714.1">
    <property type="nucleotide sequence ID" value="NZ_WFIY01000004.1"/>
</dbReference>
<dbReference type="GO" id="GO:0046943">
    <property type="term" value="F:carboxylic acid transmembrane transporter activity"/>
    <property type="evidence" value="ECO:0007669"/>
    <property type="project" value="TreeGrafter"/>
</dbReference>
<keyword evidence="2 5" id="KW-0812">Transmembrane</keyword>
<proteinExistence type="predicted"/>
<gene>
    <name evidence="7" type="ORF">D1867_08205</name>
</gene>
<comment type="subcellular location">
    <subcellularLocation>
        <location evidence="1">Membrane</location>
        <topology evidence="1">Multi-pass membrane protein</topology>
    </subcellularLocation>
</comment>
<evidence type="ECO:0000313" key="8">
    <source>
        <dbReference type="Proteomes" id="UP000440125"/>
    </source>
</evidence>
<dbReference type="SUPFAM" id="SSF103473">
    <property type="entry name" value="MFS general substrate transporter"/>
    <property type="match status" value="1"/>
</dbReference>
<evidence type="ECO:0000256" key="3">
    <source>
        <dbReference type="ARBA" id="ARBA00022989"/>
    </source>
</evidence>
<evidence type="ECO:0000313" key="7">
    <source>
        <dbReference type="EMBL" id="MUM65216.1"/>
    </source>
</evidence>
<dbReference type="PROSITE" id="PS50850">
    <property type="entry name" value="MFS"/>
    <property type="match status" value="1"/>
</dbReference>
<accession>A0A6A9QJ60</accession>
<feature type="transmembrane region" description="Helical" evidence="5">
    <location>
        <begin position="394"/>
        <end position="411"/>
    </location>
</feature>
<evidence type="ECO:0000256" key="5">
    <source>
        <dbReference type="SAM" id="Phobius"/>
    </source>
</evidence>
<dbReference type="Proteomes" id="UP000440125">
    <property type="component" value="Unassembled WGS sequence"/>
</dbReference>
<dbReference type="PANTHER" id="PTHR23508:SF10">
    <property type="entry name" value="CARBOXYLIC ACID TRANSPORTER PROTEIN HOMOLOG"/>
    <property type="match status" value="1"/>
</dbReference>
<evidence type="ECO:0000256" key="1">
    <source>
        <dbReference type="ARBA" id="ARBA00004141"/>
    </source>
</evidence>
<dbReference type="InterPro" id="IPR036259">
    <property type="entry name" value="MFS_trans_sf"/>
</dbReference>
<dbReference type="PROSITE" id="PS00217">
    <property type="entry name" value="SUGAR_TRANSPORT_2"/>
    <property type="match status" value="1"/>
</dbReference>
<feature type="transmembrane region" description="Helical" evidence="5">
    <location>
        <begin position="230"/>
        <end position="247"/>
    </location>
</feature>
<evidence type="ECO:0000256" key="2">
    <source>
        <dbReference type="ARBA" id="ARBA00022692"/>
    </source>
</evidence>
<comment type="caution">
    <text evidence="7">The sequence shown here is derived from an EMBL/GenBank/DDBJ whole genome shotgun (WGS) entry which is preliminary data.</text>
</comment>
<feature type="transmembrane region" description="Helical" evidence="5">
    <location>
        <begin position="38"/>
        <end position="65"/>
    </location>
</feature>
<feature type="transmembrane region" description="Helical" evidence="5">
    <location>
        <begin position="97"/>
        <end position="119"/>
    </location>
</feature>
<organism evidence="7 8">
    <name type="scientific">Acidianus infernus</name>
    <dbReference type="NCBI Taxonomy" id="12915"/>
    <lineage>
        <taxon>Archaea</taxon>
        <taxon>Thermoproteota</taxon>
        <taxon>Thermoprotei</taxon>
        <taxon>Sulfolobales</taxon>
        <taxon>Sulfolobaceae</taxon>
        <taxon>Acidianus</taxon>
    </lineage>
</organism>
<feature type="transmembrane region" description="Helical" evidence="5">
    <location>
        <begin position="417"/>
        <end position="435"/>
    </location>
</feature>
<protein>
    <submittedName>
        <fullName evidence="7">MFS transporter</fullName>
    </submittedName>
</protein>
<dbReference type="InterPro" id="IPR005828">
    <property type="entry name" value="MFS_sugar_transport-like"/>
</dbReference>
<dbReference type="OrthoDB" id="117970at2157"/>
<feature type="transmembrane region" description="Helical" evidence="5">
    <location>
        <begin position="349"/>
        <end position="373"/>
    </location>
</feature>
<feature type="transmembrane region" description="Helical" evidence="5">
    <location>
        <begin position="298"/>
        <end position="318"/>
    </location>
</feature>
<dbReference type="InterPro" id="IPR005829">
    <property type="entry name" value="Sugar_transporter_CS"/>
</dbReference>
<dbReference type="GO" id="GO:0005886">
    <property type="term" value="C:plasma membrane"/>
    <property type="evidence" value="ECO:0007669"/>
    <property type="project" value="TreeGrafter"/>
</dbReference>
<feature type="domain" description="Major facilitator superfamily (MFS) profile" evidence="6">
    <location>
        <begin position="7"/>
        <end position="439"/>
    </location>
</feature>
<feature type="transmembrane region" description="Helical" evidence="5">
    <location>
        <begin position="7"/>
        <end position="32"/>
    </location>
</feature>
<feature type="transmembrane region" description="Helical" evidence="5">
    <location>
        <begin position="253"/>
        <end position="277"/>
    </location>
</feature>
<feature type="transmembrane region" description="Helical" evidence="5">
    <location>
        <begin position="162"/>
        <end position="182"/>
    </location>
</feature>
<dbReference type="Gene3D" id="1.20.1250.20">
    <property type="entry name" value="MFS general substrate transporter like domains"/>
    <property type="match status" value="1"/>
</dbReference>
<evidence type="ECO:0000256" key="4">
    <source>
        <dbReference type="ARBA" id="ARBA00023136"/>
    </source>
</evidence>
<keyword evidence="4 5" id="KW-0472">Membrane</keyword>
<dbReference type="PANTHER" id="PTHR23508">
    <property type="entry name" value="CARBOXYLIC ACID TRANSPORTER PROTEIN HOMOLOG"/>
    <property type="match status" value="1"/>
</dbReference>
<feature type="transmembrane region" description="Helical" evidence="5">
    <location>
        <begin position="72"/>
        <end position="91"/>
    </location>
</feature>
<keyword evidence="8" id="KW-1185">Reference proteome</keyword>
<feature type="transmembrane region" description="Helical" evidence="5">
    <location>
        <begin position="131"/>
        <end position="150"/>
    </location>
</feature>
<evidence type="ECO:0000259" key="6">
    <source>
        <dbReference type="PROSITE" id="PS50850"/>
    </source>
</evidence>
<sequence length="455" mass="49812">MRLEWRNVLVSGMGVFTDGYNLYSISLAYYFISSSFHFVNLTLGLIIASSYYGAALSALLFGIIADKQGRKIMYGIDTALMTIGALLQAFSENIPELFVSRLILGMGIGADYVLSPIIVAENARAENRGKLMVITFAFMWGLGAVAAAFVEQMLILLHLPSYIIWRVVLGFGAVPAFSVIFLRRRIYETILFVSRVKPLEKDIKGIEKEIGKKLTIVKDTTPFIKRLKSSTLLIIASSILWMLYDMYSSTFSVYGPIVIAGNLGISAIEFTYIAQFAAGIPGQLICMSTIDKVGRKPLIVIGYAGVSFWLMMYFLLLYDPSLFGLHIAVPPNPLCAAKSLVGEAALLGFTFYLLNYLFSAIGPASIIGSAMVTPEIVPTKIRGTSQAISVSADRLSAALVSTAFPLLLAKYGLATMIGIYSLIALISSLITLFFIPETKKKELEVFENVTINQET</sequence>
<reference evidence="7 8" key="1">
    <citation type="submission" date="2019-10" db="EMBL/GenBank/DDBJ databases">
        <title>Genome Sequences from Six Type Strain Members of the Archaeal Family Sulfolobaceae: Acidianus ambivalens, Acidianus infernus, Metallosphaera prunae, Stygiolobus azoricus, Sulfolobus metallicus, and Sulfurisphaera ohwakuensis.</title>
        <authorList>
            <person name="Counts J.A."/>
            <person name="Kelly R.M."/>
        </authorList>
    </citation>
    <scope>NUCLEOTIDE SEQUENCE [LARGE SCALE GENOMIC DNA]</scope>
    <source>
        <strain evidence="7 8">DSM 3191</strain>
    </source>
</reference>
<name>A0A6A9QJ60_ACIIN</name>
<dbReference type="Pfam" id="PF00083">
    <property type="entry name" value="Sugar_tr"/>
    <property type="match status" value="1"/>
</dbReference>